<protein>
    <submittedName>
        <fullName evidence="1">Uncharacterized protein</fullName>
    </submittedName>
</protein>
<reference evidence="2" key="1">
    <citation type="journal article" date="2017" name="Nat. Ecol. Evol.">
        <title>Genome expansion and lineage-specific genetic innovations in the forest pathogenic fungi Armillaria.</title>
        <authorList>
            <person name="Sipos G."/>
            <person name="Prasanna A.N."/>
            <person name="Walter M.C."/>
            <person name="O'Connor E."/>
            <person name="Balint B."/>
            <person name="Krizsan K."/>
            <person name="Kiss B."/>
            <person name="Hess J."/>
            <person name="Varga T."/>
            <person name="Slot J."/>
            <person name="Riley R."/>
            <person name="Boka B."/>
            <person name="Rigling D."/>
            <person name="Barry K."/>
            <person name="Lee J."/>
            <person name="Mihaltcheva S."/>
            <person name="LaButti K."/>
            <person name="Lipzen A."/>
            <person name="Waldron R."/>
            <person name="Moloney N.M."/>
            <person name="Sperisen C."/>
            <person name="Kredics L."/>
            <person name="Vagvoelgyi C."/>
            <person name="Patrignani A."/>
            <person name="Fitzpatrick D."/>
            <person name="Nagy I."/>
            <person name="Doyle S."/>
            <person name="Anderson J.B."/>
            <person name="Grigoriev I.V."/>
            <person name="Gueldener U."/>
            <person name="Muensterkoetter M."/>
            <person name="Nagy L.G."/>
        </authorList>
    </citation>
    <scope>NUCLEOTIDE SEQUENCE [LARGE SCALE GENOMIC DNA]</scope>
    <source>
        <strain evidence="2">C18/9</strain>
    </source>
</reference>
<evidence type="ECO:0000313" key="2">
    <source>
        <dbReference type="Proteomes" id="UP000219338"/>
    </source>
</evidence>
<keyword evidence="2" id="KW-1185">Reference proteome</keyword>
<dbReference type="Proteomes" id="UP000219338">
    <property type="component" value="Unassembled WGS sequence"/>
</dbReference>
<sequence>MTTVIPALNVEDGQFDDALEDVGYAHIDGTELIDLTSDEDRDEIRGELYKNAHSRLLAAGRHQYLWRHEWSSSSDVLG</sequence>
<name>A0A284R4V1_ARMOS</name>
<evidence type="ECO:0000313" key="1">
    <source>
        <dbReference type="EMBL" id="SJL03735.1"/>
    </source>
</evidence>
<dbReference type="EMBL" id="FUEG01000004">
    <property type="protein sequence ID" value="SJL03735.1"/>
    <property type="molecule type" value="Genomic_DNA"/>
</dbReference>
<accession>A0A284R4V1</accession>
<dbReference type="AlphaFoldDB" id="A0A284R4V1"/>
<gene>
    <name evidence="1" type="ORF">ARMOST_07092</name>
</gene>
<dbReference type="OrthoDB" id="10512979at2759"/>
<dbReference type="STRING" id="47428.A0A284R4V1"/>
<proteinExistence type="predicted"/>
<organism evidence="1 2">
    <name type="scientific">Armillaria ostoyae</name>
    <name type="common">Armillaria root rot fungus</name>
    <dbReference type="NCBI Taxonomy" id="47428"/>
    <lineage>
        <taxon>Eukaryota</taxon>
        <taxon>Fungi</taxon>
        <taxon>Dikarya</taxon>
        <taxon>Basidiomycota</taxon>
        <taxon>Agaricomycotina</taxon>
        <taxon>Agaricomycetes</taxon>
        <taxon>Agaricomycetidae</taxon>
        <taxon>Agaricales</taxon>
        <taxon>Marasmiineae</taxon>
        <taxon>Physalacriaceae</taxon>
        <taxon>Armillaria</taxon>
    </lineage>
</organism>